<protein>
    <recommendedName>
        <fullName evidence="3">Restriction endonuclease</fullName>
    </recommendedName>
</protein>
<name>A0ABS8GXH7_9FLAO</name>
<accession>A0ABS8GXH7</accession>
<comment type="caution">
    <text evidence="1">The sequence shown here is derived from an EMBL/GenBank/DDBJ whole genome shotgun (WGS) entry which is preliminary data.</text>
</comment>
<evidence type="ECO:0000313" key="1">
    <source>
        <dbReference type="EMBL" id="MCC4214715.1"/>
    </source>
</evidence>
<organism evidence="1 2">
    <name type="scientific">Leeuwenhoekiella parthenopeia</name>
    <dbReference type="NCBI Taxonomy" id="2890320"/>
    <lineage>
        <taxon>Bacteria</taxon>
        <taxon>Pseudomonadati</taxon>
        <taxon>Bacteroidota</taxon>
        <taxon>Flavobacteriia</taxon>
        <taxon>Flavobacteriales</taxon>
        <taxon>Flavobacteriaceae</taxon>
        <taxon>Leeuwenhoekiella</taxon>
    </lineage>
</organism>
<dbReference type="EMBL" id="JAJGMW010000039">
    <property type="protein sequence ID" value="MCC4214715.1"/>
    <property type="molecule type" value="Genomic_DNA"/>
</dbReference>
<sequence>MTNHEFIDKIIEAYKQSRSLIYGNGGYQIKRGMSHSSSGKAEDLFSVFIAEKLDSKELEFFVDQGISFRTITQKRAKLFKPDLAILKNDTLTHYFDLKMDLGWNRDLEQYLVAKNDFINKLKESNDVWYKTHIEGKGSIKVSKKLTYQIVVLSGANGNKAAHHRNVDLAASLENVNLYVLTSGGHLNFYTPEEKEKVIFNDNAFDKLISDTKATLL</sequence>
<reference evidence="1 2" key="1">
    <citation type="submission" date="2021-11" db="EMBL/GenBank/DDBJ databases">
        <title>Seasonal and diel survey of microbial diversity of the Tyrrhenian coast.</title>
        <authorList>
            <person name="Gattoni G."/>
            <person name="Corral P."/>
        </authorList>
    </citation>
    <scope>NUCLEOTIDE SEQUENCE [LARGE SCALE GENOMIC DNA]</scope>
    <source>
        <strain evidence="1 2">Mr9</strain>
    </source>
</reference>
<keyword evidence="2" id="KW-1185">Reference proteome</keyword>
<evidence type="ECO:0000313" key="2">
    <source>
        <dbReference type="Proteomes" id="UP001197770"/>
    </source>
</evidence>
<dbReference type="Proteomes" id="UP001197770">
    <property type="component" value="Unassembled WGS sequence"/>
</dbReference>
<gene>
    <name evidence="1" type="ORF">LLW17_18480</name>
</gene>
<proteinExistence type="predicted"/>
<dbReference type="RefSeq" id="WP_228231772.1">
    <property type="nucleotide sequence ID" value="NZ_JAJGMW010000039.1"/>
</dbReference>
<evidence type="ECO:0008006" key="3">
    <source>
        <dbReference type="Google" id="ProtNLM"/>
    </source>
</evidence>